<comment type="caution">
    <text evidence="2">The sequence shown here is derived from an EMBL/GenBank/DDBJ whole genome shotgun (WGS) entry which is preliminary data.</text>
</comment>
<sequence>MTIGERRRLLHSRPTDTSNYNCQSVISLSASAQRCSLLEDQSSTPQRTKTLPRTNINQIQDIKGRRLEPTELLHHETDWEGTILICLSSLYWPPPFLDSSRLKERRQGERRQEKRDKEKKEKRGAKEREEEETRDMRKETRREKTRREKTRREERRQGERRQGEKRGDKERREETRREERRQGERRQGEKRGDKERREETRREERRKET</sequence>
<evidence type="ECO:0000313" key="2">
    <source>
        <dbReference type="EMBL" id="KAK7912453.1"/>
    </source>
</evidence>
<evidence type="ECO:0000256" key="1">
    <source>
        <dbReference type="SAM" id="MobiDB-lite"/>
    </source>
</evidence>
<dbReference type="EMBL" id="JBBPFD010000009">
    <property type="protein sequence ID" value="KAK7912453.1"/>
    <property type="molecule type" value="Genomic_DNA"/>
</dbReference>
<feature type="region of interest" description="Disordered" evidence="1">
    <location>
        <begin position="103"/>
        <end position="209"/>
    </location>
</feature>
<accession>A0AAW0NY32</accession>
<proteinExistence type="predicted"/>
<feature type="compositionally biased region" description="Basic and acidic residues" evidence="1">
    <location>
        <begin position="103"/>
        <end position="128"/>
    </location>
</feature>
<reference evidence="3" key="1">
    <citation type="submission" date="2024-04" db="EMBL/GenBank/DDBJ databases">
        <title>Salinicola lusitanus LLJ914,a marine bacterium isolated from the Okinawa Trough.</title>
        <authorList>
            <person name="Li J."/>
        </authorList>
    </citation>
    <scope>NUCLEOTIDE SEQUENCE [LARGE SCALE GENOMIC DNA]</scope>
</reference>
<evidence type="ECO:0000313" key="3">
    <source>
        <dbReference type="Proteomes" id="UP001460270"/>
    </source>
</evidence>
<feature type="compositionally biased region" description="Basic and acidic residues" evidence="1">
    <location>
        <begin position="134"/>
        <end position="209"/>
    </location>
</feature>
<gene>
    <name evidence="2" type="ORF">WMY93_012664</name>
</gene>
<organism evidence="2 3">
    <name type="scientific">Mugilogobius chulae</name>
    <name type="common">yellowstripe goby</name>
    <dbReference type="NCBI Taxonomy" id="88201"/>
    <lineage>
        <taxon>Eukaryota</taxon>
        <taxon>Metazoa</taxon>
        <taxon>Chordata</taxon>
        <taxon>Craniata</taxon>
        <taxon>Vertebrata</taxon>
        <taxon>Euteleostomi</taxon>
        <taxon>Actinopterygii</taxon>
        <taxon>Neopterygii</taxon>
        <taxon>Teleostei</taxon>
        <taxon>Neoteleostei</taxon>
        <taxon>Acanthomorphata</taxon>
        <taxon>Gobiaria</taxon>
        <taxon>Gobiiformes</taxon>
        <taxon>Gobioidei</taxon>
        <taxon>Gobiidae</taxon>
        <taxon>Gobionellinae</taxon>
        <taxon>Mugilogobius</taxon>
    </lineage>
</organism>
<dbReference type="Proteomes" id="UP001460270">
    <property type="component" value="Unassembled WGS sequence"/>
</dbReference>
<name>A0AAW0NY32_9GOBI</name>
<keyword evidence="3" id="KW-1185">Reference proteome</keyword>
<dbReference type="AlphaFoldDB" id="A0AAW0NY32"/>
<protein>
    <submittedName>
        <fullName evidence="2">Uncharacterized protein</fullName>
    </submittedName>
</protein>